<sequence>MGVSLANGKGWVSQKGNPRSRSLKKPDNDGRRGSAEEIFSPRWRHSSGPSDQELGFPIRGGDS</sequence>
<evidence type="ECO:0000256" key="1">
    <source>
        <dbReference type="SAM" id="MobiDB-lite"/>
    </source>
</evidence>
<proteinExistence type="predicted"/>
<reference evidence="3" key="2">
    <citation type="submission" date="2016-02" db="EMBL/GenBank/DDBJ databases">
        <title>Genome sequencing of Aspergillus luchuensis NBRC 4314.</title>
        <authorList>
            <person name="Yamada O."/>
        </authorList>
    </citation>
    <scope>NUCLEOTIDE SEQUENCE [LARGE SCALE GENOMIC DNA]</scope>
    <source>
        <strain evidence="3">RIB 2604</strain>
    </source>
</reference>
<evidence type="ECO:0000313" key="3">
    <source>
        <dbReference type="Proteomes" id="UP000075230"/>
    </source>
</evidence>
<feature type="compositionally biased region" description="Basic and acidic residues" evidence="1">
    <location>
        <begin position="24"/>
        <end position="35"/>
    </location>
</feature>
<reference evidence="2 3" key="1">
    <citation type="journal article" date="2016" name="DNA Res.">
        <title>Genome sequence of Aspergillus luchuensis NBRC 4314.</title>
        <authorList>
            <person name="Yamada O."/>
            <person name="Machida M."/>
            <person name="Hosoyama A."/>
            <person name="Goto M."/>
            <person name="Takahashi T."/>
            <person name="Futagami T."/>
            <person name="Yamagata Y."/>
            <person name="Takeuchi M."/>
            <person name="Kobayashi T."/>
            <person name="Koike H."/>
            <person name="Abe K."/>
            <person name="Asai K."/>
            <person name="Arita M."/>
            <person name="Fujita N."/>
            <person name="Fukuda K."/>
            <person name="Higa K."/>
            <person name="Horikawa H."/>
            <person name="Ishikawa T."/>
            <person name="Jinno K."/>
            <person name="Kato Y."/>
            <person name="Kirimura K."/>
            <person name="Mizutani O."/>
            <person name="Nakasone K."/>
            <person name="Sano M."/>
            <person name="Shiraishi Y."/>
            <person name="Tsukahara M."/>
            <person name="Gomi K."/>
        </authorList>
    </citation>
    <scope>NUCLEOTIDE SEQUENCE [LARGE SCALE GENOMIC DNA]</scope>
    <source>
        <strain evidence="2 3">RIB 2604</strain>
    </source>
</reference>
<organism evidence="2 3">
    <name type="scientific">Aspergillus kawachii</name>
    <name type="common">White koji mold</name>
    <name type="synonym">Aspergillus awamori var. kawachi</name>
    <dbReference type="NCBI Taxonomy" id="1069201"/>
    <lineage>
        <taxon>Eukaryota</taxon>
        <taxon>Fungi</taxon>
        <taxon>Dikarya</taxon>
        <taxon>Ascomycota</taxon>
        <taxon>Pezizomycotina</taxon>
        <taxon>Eurotiomycetes</taxon>
        <taxon>Eurotiomycetidae</taxon>
        <taxon>Eurotiales</taxon>
        <taxon>Aspergillaceae</taxon>
        <taxon>Aspergillus</taxon>
        <taxon>Aspergillus subgen. Circumdati</taxon>
    </lineage>
</organism>
<dbReference type="Proteomes" id="UP000075230">
    <property type="component" value="Unassembled WGS sequence"/>
</dbReference>
<accession>A0A146EZT8</accession>
<dbReference type="EMBL" id="BCWF01000006">
    <property type="protein sequence ID" value="GAT19505.1"/>
    <property type="molecule type" value="Genomic_DNA"/>
</dbReference>
<feature type="region of interest" description="Disordered" evidence="1">
    <location>
        <begin position="1"/>
        <end position="63"/>
    </location>
</feature>
<gene>
    <name evidence="2" type="ORF">RIB2604_00600830</name>
</gene>
<name>A0A146EZT8_ASPKA</name>
<protein>
    <submittedName>
        <fullName evidence="2">Guanyl-nucleotide exchange factor</fullName>
    </submittedName>
</protein>
<evidence type="ECO:0000313" key="2">
    <source>
        <dbReference type="EMBL" id="GAT19505.1"/>
    </source>
</evidence>
<comment type="caution">
    <text evidence="2">The sequence shown here is derived from an EMBL/GenBank/DDBJ whole genome shotgun (WGS) entry which is preliminary data.</text>
</comment>
<dbReference type="AlphaFoldDB" id="A0A146EZT8"/>